<evidence type="ECO:0000313" key="2">
    <source>
        <dbReference type="EMBL" id="QRD05496.1"/>
    </source>
</evidence>
<organism evidence="2 3">
    <name type="scientific">Phaeosphaeria nodorum (strain SN15 / ATCC MYA-4574 / FGSC 10173)</name>
    <name type="common">Glume blotch fungus</name>
    <name type="synonym">Parastagonospora nodorum</name>
    <dbReference type="NCBI Taxonomy" id="321614"/>
    <lineage>
        <taxon>Eukaryota</taxon>
        <taxon>Fungi</taxon>
        <taxon>Dikarya</taxon>
        <taxon>Ascomycota</taxon>
        <taxon>Pezizomycotina</taxon>
        <taxon>Dothideomycetes</taxon>
        <taxon>Pleosporomycetidae</taxon>
        <taxon>Pleosporales</taxon>
        <taxon>Pleosporineae</taxon>
        <taxon>Phaeosphaeriaceae</taxon>
        <taxon>Parastagonospora</taxon>
    </lineage>
</organism>
<evidence type="ECO:0000313" key="3">
    <source>
        <dbReference type="Proteomes" id="UP000663193"/>
    </source>
</evidence>
<dbReference type="Proteomes" id="UP000663193">
    <property type="component" value="Chromosome 18"/>
</dbReference>
<keyword evidence="3" id="KW-1185">Reference proteome</keyword>
<evidence type="ECO:0000256" key="1">
    <source>
        <dbReference type="SAM" id="MobiDB-lite"/>
    </source>
</evidence>
<dbReference type="VEuPathDB" id="FungiDB:JI435_422500"/>
<gene>
    <name evidence="2" type="ORF">JI435_422500</name>
</gene>
<accession>A0A7U2I937</accession>
<protein>
    <submittedName>
        <fullName evidence="2">Uncharacterized protein</fullName>
    </submittedName>
</protein>
<feature type="region of interest" description="Disordered" evidence="1">
    <location>
        <begin position="1"/>
        <end position="36"/>
    </location>
</feature>
<dbReference type="EMBL" id="CP069040">
    <property type="protein sequence ID" value="QRD05496.1"/>
    <property type="molecule type" value="Genomic_DNA"/>
</dbReference>
<name>A0A7U2I937_PHANO</name>
<reference evidence="3" key="1">
    <citation type="journal article" date="2021" name="BMC Genomics">
        <title>Chromosome-level genome assembly and manually-curated proteome of model necrotroph Parastagonospora nodorum Sn15 reveals a genome-wide trove of candidate effector homologs, and redundancy of virulence-related functions within an accessory chromosome.</title>
        <authorList>
            <person name="Bertazzoni S."/>
            <person name="Jones D.A.B."/>
            <person name="Phan H.T."/>
            <person name="Tan K.-C."/>
            <person name="Hane J.K."/>
        </authorList>
    </citation>
    <scope>NUCLEOTIDE SEQUENCE [LARGE SCALE GENOMIC DNA]</scope>
    <source>
        <strain evidence="3">SN15 / ATCC MYA-4574 / FGSC 10173)</strain>
    </source>
</reference>
<sequence length="166" mass="19002">MAHGNENMEPYKHSKARPDPPTKRRHVVSSVQSPTRETPYLALHVPSVIKHSAHQRRKLRHNEAEHTGLRKSRLVSLSSPWANAWMTPLFAGDPSRCYRFGCGHCIGLWFANEWHLSMLHIAVESAYKGFSPRRLCLYSHITNSHTFTTPNLQVFTLSHPHIFTSS</sequence>
<dbReference type="AlphaFoldDB" id="A0A7U2I937"/>
<proteinExistence type="predicted"/>
<feature type="compositionally biased region" description="Basic and acidic residues" evidence="1">
    <location>
        <begin position="9"/>
        <end position="22"/>
    </location>
</feature>